<protein>
    <submittedName>
        <fullName evidence="9">Transcriptional repressor</fullName>
    </submittedName>
</protein>
<keyword evidence="4" id="KW-0805">Transcription regulation</keyword>
<accession>A0A7L6N143</accession>
<dbReference type="GO" id="GO:1900376">
    <property type="term" value="P:regulation of secondary metabolite biosynthetic process"/>
    <property type="evidence" value="ECO:0007669"/>
    <property type="project" value="TreeGrafter"/>
</dbReference>
<dbReference type="SUPFAM" id="SSF46785">
    <property type="entry name" value="Winged helix' DNA-binding domain"/>
    <property type="match status" value="1"/>
</dbReference>
<feature type="binding site" evidence="8">
    <location>
        <position position="127"/>
    </location>
    <ligand>
        <name>Fe cation</name>
        <dbReference type="ChEBI" id="CHEBI:24875"/>
    </ligand>
</feature>
<dbReference type="PANTHER" id="PTHR33202">
    <property type="entry name" value="ZINC UPTAKE REGULATION PROTEIN"/>
    <property type="match status" value="1"/>
</dbReference>
<keyword evidence="10" id="KW-1185">Reference proteome</keyword>
<dbReference type="PANTHER" id="PTHR33202:SF7">
    <property type="entry name" value="FERRIC UPTAKE REGULATION PROTEIN"/>
    <property type="match status" value="1"/>
</dbReference>
<reference evidence="9 10" key="1">
    <citation type="submission" date="2020-04" db="EMBL/GenBank/DDBJ databases">
        <authorList>
            <person name="Zheng R.K."/>
            <person name="Sun C.M."/>
        </authorList>
    </citation>
    <scope>NUCLEOTIDE SEQUENCE [LARGE SCALE GENOMIC DNA]</scope>
    <source>
        <strain evidence="10">zrk29</strain>
    </source>
</reference>
<keyword evidence="6" id="KW-0804">Transcription</keyword>
<feature type="binding site" evidence="7">
    <location>
        <position position="138"/>
    </location>
    <ligand>
        <name>Zn(2+)</name>
        <dbReference type="ChEBI" id="CHEBI:29105"/>
    </ligand>
</feature>
<dbReference type="GO" id="GO:0008270">
    <property type="term" value="F:zinc ion binding"/>
    <property type="evidence" value="ECO:0007669"/>
    <property type="project" value="TreeGrafter"/>
</dbReference>
<feature type="binding site" evidence="7">
    <location>
        <position position="135"/>
    </location>
    <ligand>
        <name>Zn(2+)</name>
        <dbReference type="ChEBI" id="CHEBI:29105"/>
    </ligand>
</feature>
<evidence type="ECO:0000256" key="4">
    <source>
        <dbReference type="ARBA" id="ARBA00023015"/>
    </source>
</evidence>
<feature type="binding site" evidence="7">
    <location>
        <position position="98"/>
    </location>
    <ligand>
        <name>Zn(2+)</name>
        <dbReference type="ChEBI" id="CHEBI:29105"/>
    </ligand>
</feature>
<evidence type="ECO:0000256" key="1">
    <source>
        <dbReference type="ARBA" id="ARBA00007957"/>
    </source>
</evidence>
<keyword evidence="2" id="KW-0678">Repressor</keyword>
<dbReference type="GO" id="GO:0000976">
    <property type="term" value="F:transcription cis-regulatory region binding"/>
    <property type="evidence" value="ECO:0007669"/>
    <property type="project" value="TreeGrafter"/>
</dbReference>
<feature type="binding site" evidence="8">
    <location>
        <position position="89"/>
    </location>
    <ligand>
        <name>Fe cation</name>
        <dbReference type="ChEBI" id="CHEBI:24875"/>
    </ligand>
</feature>
<dbReference type="Gene3D" id="1.10.10.10">
    <property type="entry name" value="Winged helix-like DNA-binding domain superfamily/Winged helix DNA-binding domain"/>
    <property type="match status" value="1"/>
</dbReference>
<dbReference type="InterPro" id="IPR043135">
    <property type="entry name" value="Fur_C"/>
</dbReference>
<feature type="binding site" evidence="7">
    <location>
        <position position="95"/>
    </location>
    <ligand>
        <name>Zn(2+)</name>
        <dbReference type="ChEBI" id="CHEBI:29105"/>
    </ligand>
</feature>
<keyword evidence="7" id="KW-0479">Metal-binding</keyword>
<dbReference type="Gene3D" id="3.30.1490.190">
    <property type="match status" value="1"/>
</dbReference>
<proteinExistence type="inferred from homology"/>
<comment type="cofactor">
    <cofactor evidence="7">
        <name>Zn(2+)</name>
        <dbReference type="ChEBI" id="CHEBI:29105"/>
    </cofactor>
    <text evidence="7">Binds 1 zinc ion per subunit.</text>
</comment>
<evidence type="ECO:0000313" key="9">
    <source>
        <dbReference type="EMBL" id="QLY39883.1"/>
    </source>
</evidence>
<evidence type="ECO:0000313" key="10">
    <source>
        <dbReference type="Proteomes" id="UP000512167"/>
    </source>
</evidence>
<keyword evidence="3 7" id="KW-0862">Zinc</keyword>
<comment type="cofactor">
    <cofactor evidence="8">
        <name>Mn(2+)</name>
        <dbReference type="ChEBI" id="CHEBI:29035"/>
    </cofactor>
    <cofactor evidence="8">
        <name>Fe(2+)</name>
        <dbReference type="ChEBI" id="CHEBI:29033"/>
    </cofactor>
    <text evidence="8">Binds 1 Mn(2+) or Fe(2+) ion per subunit.</text>
</comment>
<sequence length="144" mass="17216">MEKRKIVKTLIDSGLKKTKYRVNIIDILQKSKKLLSAQDIYEILINDKVKVNLSTVYRTLDKLTENNIINKIEIEHEKQSLYEFNREDHHHFLICKNCNKIETIYHCPLHDYEKQIQEESGFQITGHKIEFYGYCKKCQKTLKI</sequence>
<gene>
    <name evidence="9" type="ORF">HF295_03010</name>
</gene>
<dbReference type="InterPro" id="IPR036388">
    <property type="entry name" value="WH-like_DNA-bd_sf"/>
</dbReference>
<dbReference type="AlphaFoldDB" id="A0A7L6N143"/>
<keyword evidence="8" id="KW-0408">Iron</keyword>
<evidence type="ECO:0000256" key="8">
    <source>
        <dbReference type="PIRSR" id="PIRSR602481-2"/>
    </source>
</evidence>
<organism evidence="9 10">
    <name type="scientific">Hujiaoplasma nucleasis</name>
    <dbReference type="NCBI Taxonomy" id="2725268"/>
    <lineage>
        <taxon>Bacteria</taxon>
        <taxon>Bacillati</taxon>
        <taxon>Mycoplasmatota</taxon>
        <taxon>Mollicutes</taxon>
        <taxon>Candidatus Izemoplasmatales</taxon>
        <taxon>Hujiaoplasmataceae</taxon>
        <taxon>Hujiaoplasma</taxon>
    </lineage>
</organism>
<dbReference type="RefSeq" id="WP_312032374.1">
    <property type="nucleotide sequence ID" value="NZ_CP051151.1"/>
</dbReference>
<evidence type="ECO:0000256" key="5">
    <source>
        <dbReference type="ARBA" id="ARBA00023125"/>
    </source>
</evidence>
<evidence type="ECO:0000256" key="2">
    <source>
        <dbReference type="ARBA" id="ARBA00022491"/>
    </source>
</evidence>
<dbReference type="KEGG" id="tbk:HF295_03010"/>
<comment type="similarity">
    <text evidence="1">Belongs to the Fur family.</text>
</comment>
<dbReference type="CDD" id="cd07153">
    <property type="entry name" value="Fur_like"/>
    <property type="match status" value="1"/>
</dbReference>
<keyword evidence="5" id="KW-0238">DNA-binding</keyword>
<evidence type="ECO:0000256" key="3">
    <source>
        <dbReference type="ARBA" id="ARBA00022833"/>
    </source>
</evidence>
<evidence type="ECO:0000256" key="6">
    <source>
        <dbReference type="ARBA" id="ARBA00023163"/>
    </source>
</evidence>
<dbReference type="InterPro" id="IPR036390">
    <property type="entry name" value="WH_DNA-bd_sf"/>
</dbReference>
<dbReference type="Proteomes" id="UP000512167">
    <property type="component" value="Chromosome"/>
</dbReference>
<dbReference type="EMBL" id="CP051151">
    <property type="protein sequence ID" value="QLY39883.1"/>
    <property type="molecule type" value="Genomic_DNA"/>
</dbReference>
<dbReference type="Pfam" id="PF01475">
    <property type="entry name" value="FUR"/>
    <property type="match status" value="1"/>
</dbReference>
<dbReference type="InterPro" id="IPR002481">
    <property type="entry name" value="FUR"/>
</dbReference>
<dbReference type="GO" id="GO:0003700">
    <property type="term" value="F:DNA-binding transcription factor activity"/>
    <property type="evidence" value="ECO:0007669"/>
    <property type="project" value="InterPro"/>
</dbReference>
<dbReference type="GO" id="GO:0045892">
    <property type="term" value="P:negative regulation of DNA-templated transcription"/>
    <property type="evidence" value="ECO:0007669"/>
    <property type="project" value="TreeGrafter"/>
</dbReference>
<name>A0A7L6N143_9MOLU</name>
<evidence type="ECO:0000256" key="7">
    <source>
        <dbReference type="PIRSR" id="PIRSR602481-1"/>
    </source>
</evidence>